<evidence type="ECO:0000256" key="12">
    <source>
        <dbReference type="SAM" id="MobiDB-lite"/>
    </source>
</evidence>
<comment type="subunit">
    <text evidence="2">Homodimer.</text>
</comment>
<gene>
    <name evidence="15" type="primary">SHBG</name>
</gene>
<evidence type="ECO:0000256" key="4">
    <source>
        <dbReference type="ARBA" id="ARBA00022665"/>
    </source>
</evidence>
<evidence type="ECO:0000256" key="5">
    <source>
        <dbReference type="ARBA" id="ARBA00022729"/>
    </source>
</evidence>
<dbReference type="PROSITE" id="PS50025">
    <property type="entry name" value="LAM_G_DOMAIN"/>
    <property type="match status" value="1"/>
</dbReference>
<evidence type="ECO:0000313" key="15">
    <source>
        <dbReference type="RefSeq" id="XP_015279389.1"/>
    </source>
</evidence>
<dbReference type="Pfam" id="PF00054">
    <property type="entry name" value="Laminin_G_1"/>
    <property type="match status" value="1"/>
</dbReference>
<keyword evidence="8" id="KW-0325">Glycoprotein</keyword>
<dbReference type="GeneID" id="107121061"/>
<evidence type="ECO:0000256" key="7">
    <source>
        <dbReference type="ARBA" id="ARBA00023157"/>
    </source>
</evidence>
<keyword evidence="3" id="KW-0964">Secreted</keyword>
<evidence type="ECO:0000256" key="2">
    <source>
        <dbReference type="ARBA" id="ARBA00011738"/>
    </source>
</evidence>
<dbReference type="InterPro" id="IPR001791">
    <property type="entry name" value="Laminin_G"/>
</dbReference>
<dbReference type="InterPro" id="IPR051145">
    <property type="entry name" value="GAS-SHBG-PROS"/>
</dbReference>
<comment type="function">
    <text evidence="9">Functions as an androgen transport protein, but may also be involved in receptor mediated processes. Each dimer binds one molecule of steroid. Specific for 5-alpha-dihydrotestosterone, testosterone, and 17-beta-estradiol. Regulates the plasma metabolic clearance rate of steroid hormones by controlling their plasma concentration.</text>
</comment>
<dbReference type="PANTHER" id="PTHR24040">
    <property type="entry name" value="LAMININ G-LIKE DOMAIN-CONTAINING PROTEIN"/>
    <property type="match status" value="1"/>
</dbReference>
<dbReference type="RefSeq" id="XP_015279389.1">
    <property type="nucleotide sequence ID" value="XM_015423903.1"/>
</dbReference>
<reference evidence="15" key="1">
    <citation type="submission" date="2025-08" db="UniProtKB">
        <authorList>
            <consortium name="RefSeq"/>
        </authorList>
    </citation>
    <scope>IDENTIFICATION</scope>
</reference>
<feature type="disulfide bond" evidence="11">
    <location>
        <begin position="184"/>
        <end position="211"/>
    </location>
</feature>
<comment type="subcellular location">
    <subcellularLocation>
        <location evidence="1">Secreted</location>
    </subcellularLocation>
</comment>
<keyword evidence="7 11" id="KW-1015">Disulfide bond</keyword>
<feature type="domain" description="Laminin G" evidence="13">
    <location>
        <begin position="36"/>
        <end position="211"/>
    </location>
</feature>
<evidence type="ECO:0000256" key="9">
    <source>
        <dbReference type="ARBA" id="ARBA00037620"/>
    </source>
</evidence>
<sequence>MGVVVPRLRLSGGELVKRRAYDQCFQGLSKEAGALNIGQRWGDPSPTATLSIDLRQVKSAASFFELRTYDPEGIVFYGDTSPSTDWFVLALRGGKLEMQIHNSVVNLTVSMGQRINDGQWHQIMVKNEGDCVALELDRSYKLTLCEVSHAIIDHPFPEMRIGVGGLLIPQKDLLIPMNTAMDGCLRRWNWLNTSTAWQEGAALEGEGTKACFASIHRGSFFPGGGLASFLLSGLPTRLSHNNESWSPNNESWSLNNESWSLAVEVSLRAGPQKGTIVAVSPSAQAPILSLRLEDTDLIAQLGEKVVLKIPLPGAGCPTSDLQLRVTSAELTLRLSTGETSAPIPEADFKSLRHLWLSGEGHLFIGGLPAEREHRHPPSPVEEAPDGSLALARRPPD</sequence>
<evidence type="ECO:0000259" key="13">
    <source>
        <dbReference type="PROSITE" id="PS50025"/>
    </source>
</evidence>
<dbReference type="CDD" id="cd00110">
    <property type="entry name" value="LamG"/>
    <property type="match status" value="1"/>
</dbReference>
<dbReference type="Gene3D" id="2.60.120.200">
    <property type="match status" value="2"/>
</dbReference>
<proteinExistence type="predicted"/>
<keyword evidence="4" id="KW-0754">Steroid-binding</keyword>
<dbReference type="Proteomes" id="UP000694871">
    <property type="component" value="Unplaced"/>
</dbReference>
<evidence type="ECO:0000256" key="8">
    <source>
        <dbReference type="ARBA" id="ARBA00023180"/>
    </source>
</evidence>
<dbReference type="InterPro" id="IPR013320">
    <property type="entry name" value="ConA-like_dom_sf"/>
</dbReference>
<evidence type="ECO:0000256" key="11">
    <source>
        <dbReference type="PROSITE-ProRule" id="PRU00122"/>
    </source>
</evidence>
<dbReference type="SMART" id="SM00282">
    <property type="entry name" value="LamG"/>
    <property type="match status" value="1"/>
</dbReference>
<evidence type="ECO:0000256" key="6">
    <source>
        <dbReference type="ARBA" id="ARBA00023121"/>
    </source>
</evidence>
<dbReference type="PANTHER" id="PTHR24040:SF3">
    <property type="entry name" value="SEX HORMONE-BINDING GLOBULIN"/>
    <property type="match status" value="1"/>
</dbReference>
<evidence type="ECO:0000313" key="14">
    <source>
        <dbReference type="Proteomes" id="UP000694871"/>
    </source>
</evidence>
<evidence type="ECO:0000256" key="10">
    <source>
        <dbReference type="ARBA" id="ARBA00040510"/>
    </source>
</evidence>
<name>A0ABM1L0A2_GEKJA</name>
<organism evidence="14 15">
    <name type="scientific">Gekko japonicus</name>
    <name type="common">Schlegel's Japanese gecko</name>
    <dbReference type="NCBI Taxonomy" id="146911"/>
    <lineage>
        <taxon>Eukaryota</taxon>
        <taxon>Metazoa</taxon>
        <taxon>Chordata</taxon>
        <taxon>Craniata</taxon>
        <taxon>Vertebrata</taxon>
        <taxon>Euteleostomi</taxon>
        <taxon>Lepidosauria</taxon>
        <taxon>Squamata</taxon>
        <taxon>Bifurcata</taxon>
        <taxon>Gekkota</taxon>
        <taxon>Gekkonidae</taxon>
        <taxon>Gekkoninae</taxon>
        <taxon>Gekko</taxon>
    </lineage>
</organism>
<keyword evidence="6" id="KW-0446">Lipid-binding</keyword>
<keyword evidence="5" id="KW-0732">Signal</keyword>
<keyword evidence="14" id="KW-1185">Reference proteome</keyword>
<dbReference type="SUPFAM" id="SSF49899">
    <property type="entry name" value="Concanavalin A-like lectins/glucanases"/>
    <property type="match status" value="1"/>
</dbReference>
<protein>
    <recommendedName>
        <fullName evidence="10">Sex hormone-binding globulin</fullName>
    </recommendedName>
</protein>
<evidence type="ECO:0000256" key="1">
    <source>
        <dbReference type="ARBA" id="ARBA00004613"/>
    </source>
</evidence>
<evidence type="ECO:0000256" key="3">
    <source>
        <dbReference type="ARBA" id="ARBA00022525"/>
    </source>
</evidence>
<feature type="region of interest" description="Disordered" evidence="12">
    <location>
        <begin position="369"/>
        <end position="396"/>
    </location>
</feature>
<accession>A0ABM1L0A2</accession>